<dbReference type="Pfam" id="PF01451">
    <property type="entry name" value="LMWPc"/>
    <property type="match status" value="1"/>
</dbReference>
<dbReference type="EMBL" id="JANUCT010000004">
    <property type="protein sequence ID" value="MCS3902761.1"/>
    <property type="molecule type" value="Genomic_DNA"/>
</dbReference>
<evidence type="ECO:0000256" key="5">
    <source>
        <dbReference type="PIRSR" id="PIRSR617867-1"/>
    </source>
</evidence>
<dbReference type="InterPro" id="IPR036196">
    <property type="entry name" value="Ptyr_pPase_sf"/>
</dbReference>
<dbReference type="InterPro" id="IPR023485">
    <property type="entry name" value="Ptyr_pPase"/>
</dbReference>
<keyword evidence="4" id="KW-0904">Protein phosphatase</keyword>
<evidence type="ECO:0000259" key="6">
    <source>
        <dbReference type="SMART" id="SM00226"/>
    </source>
</evidence>
<dbReference type="PRINTS" id="PR00719">
    <property type="entry name" value="LMWPTPASE"/>
</dbReference>
<feature type="active site" description="Nucleophile" evidence="5">
    <location>
        <position position="12"/>
    </location>
</feature>
<dbReference type="CDD" id="cd16343">
    <property type="entry name" value="LMWPTP"/>
    <property type="match status" value="1"/>
</dbReference>
<dbReference type="PANTHER" id="PTHR11717">
    <property type="entry name" value="LOW MOLECULAR WEIGHT PROTEIN TYROSINE PHOSPHATASE"/>
    <property type="match status" value="1"/>
</dbReference>
<feature type="active site" description="Proton donor" evidence="5">
    <location>
        <position position="126"/>
    </location>
</feature>
<comment type="caution">
    <text evidence="7">The sequence shown here is derived from an EMBL/GenBank/DDBJ whole genome shotgun (WGS) entry which is preliminary data.</text>
</comment>
<gene>
    <name evidence="7" type="ORF">J2T55_000765</name>
</gene>
<accession>A0AAE3HKE5</accession>
<dbReference type="PANTHER" id="PTHR11717:SF7">
    <property type="entry name" value="LOW MOLECULAR WEIGHT PHOSPHOTYROSINE PROTEIN PHOSPHATASE"/>
    <property type="match status" value="1"/>
</dbReference>
<name>A0AAE3HKE5_9GAMM</name>
<dbReference type="EC" id="3.1.3.48" evidence="2"/>
<dbReference type="Proteomes" id="UP001204445">
    <property type="component" value="Unassembled WGS sequence"/>
</dbReference>
<dbReference type="Gene3D" id="3.40.50.2300">
    <property type="match status" value="1"/>
</dbReference>
<comment type="similarity">
    <text evidence="1">Belongs to the low molecular weight phosphotyrosine protein phosphatase family.</text>
</comment>
<dbReference type="InterPro" id="IPR050438">
    <property type="entry name" value="LMW_PTPase"/>
</dbReference>
<dbReference type="GO" id="GO:0004725">
    <property type="term" value="F:protein tyrosine phosphatase activity"/>
    <property type="evidence" value="ECO:0007669"/>
    <property type="project" value="UniProtKB-EC"/>
</dbReference>
<keyword evidence="3 7" id="KW-0378">Hydrolase</keyword>
<feature type="active site" evidence="5">
    <location>
        <position position="18"/>
    </location>
</feature>
<reference evidence="7" key="1">
    <citation type="submission" date="2022-08" db="EMBL/GenBank/DDBJ databases">
        <title>Genomic Encyclopedia of Type Strains, Phase III (KMG-III): the genomes of soil and plant-associated and newly described type strains.</title>
        <authorList>
            <person name="Whitman W."/>
        </authorList>
    </citation>
    <scope>NUCLEOTIDE SEQUENCE</scope>
    <source>
        <strain evidence="7">HMT 1</strain>
    </source>
</reference>
<dbReference type="RefSeq" id="WP_259054345.1">
    <property type="nucleotide sequence ID" value="NZ_JANUCT010000004.1"/>
</dbReference>
<keyword evidence="8" id="KW-1185">Reference proteome</keyword>
<evidence type="ECO:0000256" key="1">
    <source>
        <dbReference type="ARBA" id="ARBA00011063"/>
    </source>
</evidence>
<dbReference type="InterPro" id="IPR017867">
    <property type="entry name" value="Tyr_phospatase_low_mol_wt"/>
</dbReference>
<evidence type="ECO:0000256" key="2">
    <source>
        <dbReference type="ARBA" id="ARBA00013064"/>
    </source>
</evidence>
<evidence type="ECO:0000256" key="4">
    <source>
        <dbReference type="ARBA" id="ARBA00022912"/>
    </source>
</evidence>
<evidence type="ECO:0000313" key="8">
    <source>
        <dbReference type="Proteomes" id="UP001204445"/>
    </source>
</evidence>
<evidence type="ECO:0000256" key="3">
    <source>
        <dbReference type="ARBA" id="ARBA00022801"/>
    </source>
</evidence>
<feature type="domain" description="Phosphotyrosine protein phosphatase I" evidence="6">
    <location>
        <begin position="6"/>
        <end position="152"/>
    </location>
</feature>
<sequence length="164" mass="17272">MTDGITGVLFVCTGNICRSPTAHGLLQQRLDAAGLTPSVQVDSAATHAYQLGQPPDAFAVTVAARHGIDISALRARRIERQDFFAADIIAVMDRANLMAVHKQAPASQAHKIRLLLDFADGGEIADPYGQPLAAFETAFARIDQGVAGLLATLGERPPASADGR</sequence>
<dbReference type="SUPFAM" id="SSF52788">
    <property type="entry name" value="Phosphotyrosine protein phosphatases I"/>
    <property type="match status" value="1"/>
</dbReference>
<dbReference type="SMART" id="SM00226">
    <property type="entry name" value="LMWPc"/>
    <property type="match status" value="1"/>
</dbReference>
<evidence type="ECO:0000313" key="7">
    <source>
        <dbReference type="EMBL" id="MCS3902761.1"/>
    </source>
</evidence>
<organism evidence="7 8">
    <name type="scientific">Methylohalomonas lacus</name>
    <dbReference type="NCBI Taxonomy" id="398773"/>
    <lineage>
        <taxon>Bacteria</taxon>
        <taxon>Pseudomonadati</taxon>
        <taxon>Pseudomonadota</taxon>
        <taxon>Gammaproteobacteria</taxon>
        <taxon>Methylohalomonadales</taxon>
        <taxon>Methylohalomonadaceae</taxon>
        <taxon>Methylohalomonas</taxon>
    </lineage>
</organism>
<protein>
    <recommendedName>
        <fullName evidence="2">protein-tyrosine-phosphatase</fullName>
        <ecNumber evidence="2">3.1.3.48</ecNumber>
    </recommendedName>
</protein>
<proteinExistence type="inferred from homology"/>
<dbReference type="AlphaFoldDB" id="A0AAE3HKE5"/>